<dbReference type="GeneID" id="115734366"/>
<dbReference type="PANTHER" id="PTHR31791:SF47">
    <property type="entry name" value="INACTIVE FRIGIDA-LIKE PROTEIN 2"/>
    <property type="match status" value="1"/>
</dbReference>
<evidence type="ECO:0000256" key="3">
    <source>
        <dbReference type="ARBA" id="ARBA00022782"/>
    </source>
</evidence>
<dbReference type="RefSeq" id="XP_030520974.2">
    <property type="nucleotide sequence ID" value="XM_030665114.2"/>
</dbReference>
<evidence type="ECO:0000313" key="8">
    <source>
        <dbReference type="Proteomes" id="UP000827889"/>
    </source>
</evidence>
<dbReference type="Proteomes" id="UP000827889">
    <property type="component" value="Chromosome 6"/>
</dbReference>
<keyword evidence="2 5" id="KW-0217">Developmental protein</keyword>
<evidence type="ECO:0000256" key="7">
    <source>
        <dbReference type="SAM" id="MobiDB-lite"/>
    </source>
</evidence>
<feature type="coiled-coil region" evidence="6">
    <location>
        <begin position="159"/>
        <end position="186"/>
    </location>
</feature>
<protein>
    <recommendedName>
        <fullName evidence="5">FRIGIDA-like protein</fullName>
    </recommendedName>
</protein>
<feature type="coiled-coil region" evidence="6">
    <location>
        <begin position="215"/>
        <end position="354"/>
    </location>
</feature>
<keyword evidence="3 5" id="KW-0221">Differentiation</keyword>
<evidence type="ECO:0000256" key="5">
    <source>
        <dbReference type="RuleBase" id="RU364012"/>
    </source>
</evidence>
<feature type="compositionally biased region" description="Low complexity" evidence="7">
    <location>
        <begin position="633"/>
        <end position="644"/>
    </location>
</feature>
<feature type="region of interest" description="Disordered" evidence="7">
    <location>
        <begin position="671"/>
        <end position="722"/>
    </location>
</feature>
<keyword evidence="6" id="KW-0175">Coiled coil</keyword>
<keyword evidence="4 5" id="KW-0287">Flowering</keyword>
<evidence type="ECO:0000313" key="9">
    <source>
        <dbReference type="RefSeq" id="XP_030520974.2"/>
    </source>
</evidence>
<dbReference type="KEGG" id="rarg:115734366"/>
<evidence type="ECO:0000256" key="1">
    <source>
        <dbReference type="ARBA" id="ARBA00008956"/>
    </source>
</evidence>
<feature type="compositionally biased region" description="Basic and acidic residues" evidence="7">
    <location>
        <begin position="604"/>
        <end position="622"/>
    </location>
</feature>
<keyword evidence="8" id="KW-1185">Reference proteome</keyword>
<dbReference type="PANTHER" id="PTHR31791">
    <property type="entry name" value="FRIGIDA-LIKE PROTEIN 3-RELATED"/>
    <property type="match status" value="1"/>
</dbReference>
<feature type="compositionally biased region" description="Low complexity" evidence="7">
    <location>
        <begin position="698"/>
        <end position="708"/>
    </location>
</feature>
<evidence type="ECO:0000256" key="6">
    <source>
        <dbReference type="SAM" id="Coils"/>
    </source>
</evidence>
<reference evidence="9" key="1">
    <citation type="submission" date="2025-08" db="UniProtKB">
        <authorList>
            <consortium name="RefSeq"/>
        </authorList>
    </citation>
    <scope>IDENTIFICATION</scope>
    <source>
        <tissue evidence="9">Leaf</tissue>
    </source>
</reference>
<dbReference type="AlphaFoldDB" id="A0A8B8NG13"/>
<feature type="region of interest" description="Disordered" evidence="7">
    <location>
        <begin position="592"/>
        <end position="647"/>
    </location>
</feature>
<organism evidence="8 9">
    <name type="scientific">Rhodamnia argentea</name>
    <dbReference type="NCBI Taxonomy" id="178133"/>
    <lineage>
        <taxon>Eukaryota</taxon>
        <taxon>Viridiplantae</taxon>
        <taxon>Streptophyta</taxon>
        <taxon>Embryophyta</taxon>
        <taxon>Tracheophyta</taxon>
        <taxon>Spermatophyta</taxon>
        <taxon>Magnoliopsida</taxon>
        <taxon>eudicotyledons</taxon>
        <taxon>Gunneridae</taxon>
        <taxon>Pentapetalae</taxon>
        <taxon>rosids</taxon>
        <taxon>malvids</taxon>
        <taxon>Myrtales</taxon>
        <taxon>Myrtaceae</taxon>
        <taxon>Myrtoideae</taxon>
        <taxon>Myrteae</taxon>
        <taxon>Australasian group</taxon>
        <taxon>Rhodamnia</taxon>
    </lineage>
</organism>
<evidence type="ECO:0000256" key="4">
    <source>
        <dbReference type="ARBA" id="ARBA00023089"/>
    </source>
</evidence>
<evidence type="ECO:0000256" key="2">
    <source>
        <dbReference type="ARBA" id="ARBA00022473"/>
    </source>
</evidence>
<gene>
    <name evidence="9" type="primary">LOC115734366</name>
</gene>
<sequence length="722" mass="82228">MEKISGELTRAELKKENLFKAYEQAHSQASSVLSFSLQWKDLEEHFDGIRRSLERRAEELDQRERELAERAARDVASREEGLRSARQIVEEWEEEVRRKKMDLRSVEEVLEKCRDGHREVEKQLVVKHETLRECTSLIRDKKNQLSTIKQKTEECGRDYDSKKVEVEVLRQELDSMEKKVGEVRSLLKENVQELHVKAGELGTARLSLEECSRAVESKESQLHSINILIEKHKEELESKKTELEEINMSINEWLTELALKDKELGSIESCIGKKSEELNSKEGELENMTKRVKQCKQETESKKEDLASVQAKLEEVAKSLQLKSREFNAVQASIKDHNLELASKKSQLESIEVNITQRAEQLLLKEQEYASIQTSTLECTKVLESKRKQCSLGSTRQWQIKTEEPENFAGHNADYSSVEYRPPPTILARNCLQLFQIELSNENAMLCKEISHTLQNSSDPAKLVLDVIAGSCTQSSNSRDMNLQTDVRRSHIILLEQLVSISPSITREVKERALKLAREWNAKLSDRPKSALEVLAFQRFLVAYDLLSLSNDAPLFGQILALVNEITGASPASTMYTPTFEHQKVFPTQCASKQEVGHKGISNPEKDRPDVFRKTQVRPEKVNKKRNRRQVVESSESYDSGSSSESDEDSVIFACGNFQGSQNYGLPCEQSIRRSTRQKQQVSYRENLSDDEDTNPAKSSKGGSPSSSTEEEFDLDGKDGLA</sequence>
<dbReference type="InterPro" id="IPR012474">
    <property type="entry name" value="Frigida"/>
</dbReference>
<feature type="coiled-coil region" evidence="6">
    <location>
        <begin position="8"/>
        <end position="109"/>
    </location>
</feature>
<name>A0A8B8NG13_9MYRT</name>
<proteinExistence type="inferred from homology"/>
<dbReference type="SUPFAM" id="SSF57997">
    <property type="entry name" value="Tropomyosin"/>
    <property type="match status" value="1"/>
</dbReference>
<comment type="similarity">
    <text evidence="1 5">Belongs to the Frigida family.</text>
</comment>
<accession>A0A8B8NG13</accession>
<dbReference type="Pfam" id="PF07899">
    <property type="entry name" value="Frigida"/>
    <property type="match status" value="1"/>
</dbReference>